<evidence type="ECO:0000313" key="9">
    <source>
        <dbReference type="Proteomes" id="UP001500909"/>
    </source>
</evidence>
<protein>
    <recommendedName>
        <fullName evidence="3">1-phosphatidylinositol phosphodiesterase</fullName>
        <ecNumber evidence="2">4.6.1.13</ecNumber>
    </recommendedName>
    <alternativeName>
        <fullName evidence="4">Phosphatidylinositol diacylglycerol-lyase</fullName>
    </alternativeName>
    <alternativeName>
        <fullName evidence="5">Phosphatidylinositol-specific phospholipase C</fullName>
    </alternativeName>
</protein>
<evidence type="ECO:0000313" key="8">
    <source>
        <dbReference type="EMBL" id="GAA0468117.1"/>
    </source>
</evidence>
<dbReference type="PROSITE" id="PS50007">
    <property type="entry name" value="PIPLC_X_DOMAIN"/>
    <property type="match status" value="1"/>
</dbReference>
<evidence type="ECO:0000256" key="6">
    <source>
        <dbReference type="SAM" id="SignalP"/>
    </source>
</evidence>
<dbReference type="SUPFAM" id="SSF51695">
    <property type="entry name" value="PLC-like phosphodiesterases"/>
    <property type="match status" value="1"/>
</dbReference>
<evidence type="ECO:0000259" key="7">
    <source>
        <dbReference type="SMART" id="SM00148"/>
    </source>
</evidence>
<keyword evidence="9" id="KW-1185">Reference proteome</keyword>
<feature type="signal peptide" evidence="6">
    <location>
        <begin position="1"/>
        <end position="27"/>
    </location>
</feature>
<accession>A0ABN1A5L8</accession>
<dbReference type="InterPro" id="IPR006311">
    <property type="entry name" value="TAT_signal"/>
</dbReference>
<name>A0ABN1A5L8_9ACTN</name>
<dbReference type="CDD" id="cd08586">
    <property type="entry name" value="PI-PLCc_BcPLC_like"/>
    <property type="match status" value="1"/>
</dbReference>
<dbReference type="PANTHER" id="PTHR13593:SF113">
    <property type="entry name" value="SI:DKEY-266F7.9"/>
    <property type="match status" value="1"/>
</dbReference>
<dbReference type="InterPro" id="IPR017946">
    <property type="entry name" value="PLC-like_Pdiesterase_TIM-brl"/>
</dbReference>
<dbReference type="RefSeq" id="WP_346095984.1">
    <property type="nucleotide sequence ID" value="NZ_BAAABY010000026.1"/>
</dbReference>
<comment type="caution">
    <text evidence="8">The sequence shown here is derived from an EMBL/GenBank/DDBJ whole genome shotgun (WGS) entry which is preliminary data.</text>
</comment>
<evidence type="ECO:0000256" key="3">
    <source>
        <dbReference type="ARBA" id="ARBA00019758"/>
    </source>
</evidence>
<dbReference type="EMBL" id="BAAABY010000026">
    <property type="protein sequence ID" value="GAA0468117.1"/>
    <property type="molecule type" value="Genomic_DNA"/>
</dbReference>
<dbReference type="PROSITE" id="PS51318">
    <property type="entry name" value="TAT"/>
    <property type="match status" value="1"/>
</dbReference>
<dbReference type="InterPro" id="IPR051057">
    <property type="entry name" value="PI-PLC_domain"/>
</dbReference>
<feature type="domain" description="Phosphatidylinositol-specific phospholipase C X" evidence="7">
    <location>
        <begin position="53"/>
        <end position="199"/>
    </location>
</feature>
<dbReference type="Pfam" id="PF00388">
    <property type="entry name" value="PI-PLC-X"/>
    <property type="match status" value="1"/>
</dbReference>
<gene>
    <name evidence="8" type="primary">plcA</name>
    <name evidence="8" type="ORF">GCM10010361_35370</name>
</gene>
<dbReference type="Gene3D" id="3.20.20.190">
    <property type="entry name" value="Phosphatidylinositol (PI) phosphodiesterase"/>
    <property type="match status" value="1"/>
</dbReference>
<comment type="catalytic activity">
    <reaction evidence="1">
        <text>a 1,2-diacyl-sn-glycero-3-phospho-(1D-myo-inositol) = 1D-myo-inositol 1,2-cyclic phosphate + a 1,2-diacyl-sn-glycerol</text>
        <dbReference type="Rhea" id="RHEA:17093"/>
        <dbReference type="ChEBI" id="CHEBI:17815"/>
        <dbReference type="ChEBI" id="CHEBI:57880"/>
        <dbReference type="ChEBI" id="CHEBI:58484"/>
        <dbReference type="EC" id="4.6.1.13"/>
    </reaction>
</comment>
<proteinExistence type="predicted"/>
<reference evidence="8 9" key="1">
    <citation type="journal article" date="2019" name="Int. J. Syst. Evol. Microbiol.">
        <title>The Global Catalogue of Microorganisms (GCM) 10K type strain sequencing project: providing services to taxonomists for standard genome sequencing and annotation.</title>
        <authorList>
            <consortium name="The Broad Institute Genomics Platform"/>
            <consortium name="The Broad Institute Genome Sequencing Center for Infectious Disease"/>
            <person name="Wu L."/>
            <person name="Ma J."/>
        </authorList>
    </citation>
    <scope>NUCLEOTIDE SEQUENCE [LARGE SCALE GENOMIC DNA]</scope>
    <source>
        <strain evidence="8 9">JCM 4805</strain>
    </source>
</reference>
<evidence type="ECO:0000256" key="4">
    <source>
        <dbReference type="ARBA" id="ARBA00030474"/>
    </source>
</evidence>
<keyword evidence="6" id="KW-0732">Signal</keyword>
<dbReference type="SMART" id="SM00148">
    <property type="entry name" value="PLCXc"/>
    <property type="match status" value="1"/>
</dbReference>
<organism evidence="8 9">
    <name type="scientific">Streptomyces olivaceiscleroticus</name>
    <dbReference type="NCBI Taxonomy" id="68245"/>
    <lineage>
        <taxon>Bacteria</taxon>
        <taxon>Bacillati</taxon>
        <taxon>Actinomycetota</taxon>
        <taxon>Actinomycetes</taxon>
        <taxon>Kitasatosporales</taxon>
        <taxon>Streptomycetaceae</taxon>
        <taxon>Streptomyces</taxon>
    </lineage>
</organism>
<feature type="chain" id="PRO_5047317460" description="1-phosphatidylinositol phosphodiesterase" evidence="6">
    <location>
        <begin position="28"/>
        <end position="327"/>
    </location>
</feature>
<dbReference type="EC" id="4.6.1.13" evidence="2"/>
<evidence type="ECO:0000256" key="2">
    <source>
        <dbReference type="ARBA" id="ARBA00012581"/>
    </source>
</evidence>
<dbReference type="InterPro" id="IPR000909">
    <property type="entry name" value="PLipase_C_PInositol-sp_X_dom"/>
</dbReference>
<sequence>MPISRRGFVAAAMAGSATALLASPARALTAPVTPAARRSAAAADPARWMSALQDGVPLTRLTIPGTHDTCATDPMNGTEWSHTQNMGIPEQLRRGIRFFDIRLGSPPPDVPGELGVYHGSYYQDITFNTVLDQCRDFLRASPDDTVLMRVKNEHGLTDAQLGDKFAEYLGPKGYGDLFLVQPSLPTLGAARGKVVLITQFASSLSAPAWPAGDNGTFSNEWFELQDHYATSVDTKRQDILRHFDAATAHQDSGRLYLNFTSLAPDAANGFRWPKHLADAVMPAVLDYLSGHQQPGIHLGVVVMDFPEFHPPAVESLIARNFPLSTTA</sequence>
<evidence type="ECO:0000256" key="1">
    <source>
        <dbReference type="ARBA" id="ARBA00001316"/>
    </source>
</evidence>
<dbReference type="Proteomes" id="UP001500909">
    <property type="component" value="Unassembled WGS sequence"/>
</dbReference>
<evidence type="ECO:0000256" key="5">
    <source>
        <dbReference type="ARBA" id="ARBA00030782"/>
    </source>
</evidence>
<dbReference type="PANTHER" id="PTHR13593">
    <property type="match status" value="1"/>
</dbReference>